<dbReference type="EMBL" id="CP046996">
    <property type="protein sequence ID" value="QHA01435.1"/>
    <property type="molecule type" value="Genomic_DNA"/>
</dbReference>
<dbReference type="PANTHER" id="PTHR37804:SF1">
    <property type="entry name" value="CDAA REGULATORY PROTEIN CDAR"/>
    <property type="match status" value="1"/>
</dbReference>
<feature type="transmembrane region" description="Helical" evidence="1">
    <location>
        <begin position="12"/>
        <end position="28"/>
    </location>
</feature>
<evidence type="ECO:0000313" key="2">
    <source>
        <dbReference type="EMBL" id="QHA01435.1"/>
    </source>
</evidence>
<dbReference type="CDD" id="cd20206">
    <property type="entry name" value="YbbR"/>
    <property type="match status" value="1"/>
</dbReference>
<dbReference type="Gene3D" id="2.170.120.30">
    <property type="match status" value="2"/>
</dbReference>
<sequence>MPIRDILRRNLGYKVISLVLAIVFWIWLTSQNNSSIFSKNIDTRQLVFYNQPSNIGIISPVPTITIRIDSSSQESSVKDLVAYVDLKDAVAGESTYDVQINAPEGIKVEEISPKTVTLKLDRLEDKIVKVQANVKGEPASGYVAGELLFTPSVVNVRGPASVLANLTSVTVDVEFTDLTESKSVVRPVYFTDNQNAGIFDANPYPTLQAFPDTVEVIMPVYAKGTASKTVPLRVVTKGTPADGMEVRLVTPLPSQVQLVGKEEELEAVEYLNLGTIDISRITSTKTINVSLNSIALPKGVSFSKGTKISVMVYVGAKAENEILKGIPVGIKNIPDGLTADNIQPIDVTVSGYPDILKALKQEDISCWIDAKGLKEGTYSDVSVLWEVPSGVTMVSIPKVQLVLKASTATSGDNKE</sequence>
<keyword evidence="1" id="KW-0472">Membrane</keyword>
<gene>
    <name evidence="2" type="ORF">GQ588_12695</name>
</gene>
<evidence type="ECO:0000256" key="1">
    <source>
        <dbReference type="SAM" id="Phobius"/>
    </source>
</evidence>
<dbReference type="InterPro" id="IPR053154">
    <property type="entry name" value="c-di-AMP_regulator"/>
</dbReference>
<dbReference type="InterPro" id="IPR012505">
    <property type="entry name" value="YbbR"/>
</dbReference>
<dbReference type="Gene3D" id="2.170.120.40">
    <property type="entry name" value="YbbR-like domain"/>
    <property type="match status" value="2"/>
</dbReference>
<dbReference type="PANTHER" id="PTHR37804">
    <property type="entry name" value="CDAA REGULATORY PROTEIN CDAR"/>
    <property type="match status" value="1"/>
</dbReference>
<dbReference type="Pfam" id="PF07949">
    <property type="entry name" value="YbbR"/>
    <property type="match status" value="3"/>
</dbReference>
<dbReference type="AlphaFoldDB" id="A0A857DM28"/>
<reference evidence="2 3" key="1">
    <citation type="submission" date="2019-12" db="EMBL/GenBank/DDBJ databases">
        <title>Sequence classification of anaerobic respiratory reductive dehalogenases: First we see many, then we see few.</title>
        <authorList>
            <person name="Molenda O."/>
            <person name="Puentes Jacome L.A."/>
            <person name="Cao X."/>
            <person name="Nesbo C.L."/>
            <person name="Tang S."/>
            <person name="Morson N."/>
            <person name="Patron J."/>
            <person name="Lomheim L."/>
            <person name="Wishart D.S."/>
            <person name="Edwards E.A."/>
        </authorList>
    </citation>
    <scope>NUCLEOTIDE SEQUENCE [LARGE SCALE GENOMIC DNA]</scope>
    <source>
        <strain evidence="2 3">12DCA</strain>
    </source>
</reference>
<name>A0A857DM28_9FIRM</name>
<keyword evidence="1" id="KW-1133">Transmembrane helix</keyword>
<keyword evidence="1" id="KW-0812">Transmembrane</keyword>
<dbReference type="Proteomes" id="UP000430508">
    <property type="component" value="Chromosome"/>
</dbReference>
<organism evidence="2 3">
    <name type="scientific">Dehalobacter restrictus</name>
    <dbReference type="NCBI Taxonomy" id="55583"/>
    <lineage>
        <taxon>Bacteria</taxon>
        <taxon>Bacillati</taxon>
        <taxon>Bacillota</taxon>
        <taxon>Clostridia</taxon>
        <taxon>Eubacteriales</taxon>
        <taxon>Desulfitobacteriaceae</taxon>
        <taxon>Dehalobacter</taxon>
    </lineage>
</organism>
<accession>A0A857DM28</accession>
<protein>
    <recommendedName>
        <fullName evidence="4">YbbR-like protein</fullName>
    </recommendedName>
</protein>
<evidence type="ECO:0000313" key="3">
    <source>
        <dbReference type="Proteomes" id="UP000430508"/>
    </source>
</evidence>
<proteinExistence type="predicted"/>
<evidence type="ECO:0008006" key="4">
    <source>
        <dbReference type="Google" id="ProtNLM"/>
    </source>
</evidence>
<dbReference type="RefSeq" id="WP_019226799.1">
    <property type="nucleotide sequence ID" value="NZ_CP046996.1"/>
</dbReference>